<sequence length="326" mass="33804">MTMPLSFLLAIPAPASASLAEADAPLWSGLASLADGLREDDQVVLVQAGPHPVLDRFADRGGWRAGLVRHVVPPGTPLSEMQAAAAAEARHPALLVPAGARLRPGPLAALRARMAQAAPETLFVLAQAWRLAGDAALPAPDSARIGVESAATLRPDPARLVPFAAAAAEDEQAAAYRSRISAARHVAVFDDPVLLAAPPASDVLPLLEGLSDDAPPPPHLGDELLLMRAAETRAALAAATAAWGRLGAQARAALTARDDLAGRLFGAVSIGDRGAALAELALAQLARAEADRTALATALGRVENDLRLALPGEAWLRETYERLRPI</sequence>
<evidence type="ECO:0000313" key="2">
    <source>
        <dbReference type="EMBL" id="EAR49447.1"/>
    </source>
</evidence>
<keyword evidence="3" id="KW-1185">Reference proteome</keyword>
<name>Q2C9V1_OCEGH</name>
<organism evidence="2 3">
    <name type="scientific">Oceanicola granulosus (strain ATCC BAA-861 / DSM 15982 / KCTC 12143 / HTCC2516)</name>
    <dbReference type="NCBI Taxonomy" id="314256"/>
    <lineage>
        <taxon>Bacteria</taxon>
        <taxon>Pseudomonadati</taxon>
        <taxon>Pseudomonadota</taxon>
        <taxon>Alphaproteobacteria</taxon>
        <taxon>Rhodobacterales</taxon>
        <taxon>Roseobacteraceae</taxon>
        <taxon>Oceanicola</taxon>
    </lineage>
</organism>
<accession>Q2C9V1</accession>
<dbReference type="Proteomes" id="UP000003635">
    <property type="component" value="Unassembled WGS sequence"/>
</dbReference>
<feature type="chain" id="PRO_5004206748" evidence="1">
    <location>
        <begin position="18"/>
        <end position="326"/>
    </location>
</feature>
<proteinExistence type="predicted"/>
<dbReference type="STRING" id="314256.OG2516_18835"/>
<dbReference type="AlphaFoldDB" id="Q2C9V1"/>
<dbReference type="HOGENOM" id="CLU_852146_0_0_5"/>
<comment type="caution">
    <text evidence="2">The sequence shown here is derived from an EMBL/GenBank/DDBJ whole genome shotgun (WGS) entry which is preliminary data.</text>
</comment>
<evidence type="ECO:0000313" key="3">
    <source>
        <dbReference type="Proteomes" id="UP000003635"/>
    </source>
</evidence>
<reference evidence="2 3" key="1">
    <citation type="journal article" date="2010" name="J. Bacteriol.">
        <title>Genome sequences of Oceanicola granulosus HTCC2516(T) and Oceanicola batsensis HTCC2597(TDelta).</title>
        <authorList>
            <person name="Thrash J.C."/>
            <person name="Cho J.C."/>
            <person name="Vergin K.L."/>
            <person name="Giovannoni S.J."/>
        </authorList>
    </citation>
    <scope>NUCLEOTIDE SEQUENCE [LARGE SCALE GENOMIC DNA]</scope>
    <source>
        <strain evidence="3">ATCC BAA-861 / DSM 15982 / KCTC 12143 / HTCC2516</strain>
    </source>
</reference>
<dbReference type="RefSeq" id="WP_007257305.1">
    <property type="nucleotide sequence ID" value="NZ_CH724112.1"/>
</dbReference>
<keyword evidence="1" id="KW-0732">Signal</keyword>
<protein>
    <submittedName>
        <fullName evidence="2">Uncharacterized protein</fullName>
    </submittedName>
</protein>
<dbReference type="EMBL" id="AAOT01000069">
    <property type="protein sequence ID" value="EAR49447.1"/>
    <property type="molecule type" value="Genomic_DNA"/>
</dbReference>
<feature type="signal peptide" evidence="1">
    <location>
        <begin position="1"/>
        <end position="17"/>
    </location>
</feature>
<gene>
    <name evidence="2" type="ORF">OG2516_18835</name>
</gene>
<evidence type="ECO:0000256" key="1">
    <source>
        <dbReference type="SAM" id="SignalP"/>
    </source>
</evidence>